<dbReference type="AlphaFoldDB" id="A0AAV7N6X8"/>
<protein>
    <submittedName>
        <fullName evidence="1">Uncharacterized protein</fullName>
    </submittedName>
</protein>
<keyword evidence="2" id="KW-1185">Reference proteome</keyword>
<reference evidence="1" key="1">
    <citation type="journal article" date="2022" name="bioRxiv">
        <title>Sequencing and chromosome-scale assembly of the giantPleurodeles waltlgenome.</title>
        <authorList>
            <person name="Brown T."/>
            <person name="Elewa A."/>
            <person name="Iarovenko S."/>
            <person name="Subramanian E."/>
            <person name="Araus A.J."/>
            <person name="Petzold A."/>
            <person name="Susuki M."/>
            <person name="Suzuki K.-i.T."/>
            <person name="Hayashi T."/>
            <person name="Toyoda A."/>
            <person name="Oliveira C."/>
            <person name="Osipova E."/>
            <person name="Leigh N.D."/>
            <person name="Simon A."/>
            <person name="Yun M.H."/>
        </authorList>
    </citation>
    <scope>NUCLEOTIDE SEQUENCE</scope>
    <source>
        <strain evidence="1">20211129_DDA</strain>
        <tissue evidence="1">Liver</tissue>
    </source>
</reference>
<dbReference type="Proteomes" id="UP001066276">
    <property type="component" value="Chromosome 9"/>
</dbReference>
<organism evidence="1 2">
    <name type="scientific">Pleurodeles waltl</name>
    <name type="common">Iberian ribbed newt</name>
    <dbReference type="NCBI Taxonomy" id="8319"/>
    <lineage>
        <taxon>Eukaryota</taxon>
        <taxon>Metazoa</taxon>
        <taxon>Chordata</taxon>
        <taxon>Craniata</taxon>
        <taxon>Vertebrata</taxon>
        <taxon>Euteleostomi</taxon>
        <taxon>Amphibia</taxon>
        <taxon>Batrachia</taxon>
        <taxon>Caudata</taxon>
        <taxon>Salamandroidea</taxon>
        <taxon>Salamandridae</taxon>
        <taxon>Pleurodelinae</taxon>
        <taxon>Pleurodeles</taxon>
    </lineage>
</organism>
<accession>A0AAV7N6X8</accession>
<gene>
    <name evidence="1" type="ORF">NDU88_005816</name>
</gene>
<dbReference type="EMBL" id="JANPWB010000013">
    <property type="protein sequence ID" value="KAJ1108440.1"/>
    <property type="molecule type" value="Genomic_DNA"/>
</dbReference>
<proteinExistence type="predicted"/>
<evidence type="ECO:0000313" key="1">
    <source>
        <dbReference type="EMBL" id="KAJ1108440.1"/>
    </source>
</evidence>
<comment type="caution">
    <text evidence="1">The sequence shown here is derived from an EMBL/GenBank/DDBJ whole genome shotgun (WGS) entry which is preliminary data.</text>
</comment>
<name>A0AAV7N6X8_PLEWA</name>
<evidence type="ECO:0000313" key="2">
    <source>
        <dbReference type="Proteomes" id="UP001066276"/>
    </source>
</evidence>
<sequence length="89" mass="9895">MAAPGVRETKQLLRPAEPRGLGLLRDTLDWQGEWPCRSNCFGQQVPNCCQTYSDNPIVFSEMDTGTPPPLWDSLEEEGPTLTPCMADDL</sequence>